<gene>
    <name evidence="2" type="ordered locus">MARTH_orf398</name>
</gene>
<protein>
    <submittedName>
        <fullName evidence="2">Hypothetical membrane protein</fullName>
    </submittedName>
</protein>
<dbReference type="EMBL" id="CP001047">
    <property type="protein sequence ID" value="ACF07263.1"/>
    <property type="molecule type" value="Genomic_DNA"/>
</dbReference>
<proteinExistence type="predicted"/>
<keyword evidence="3" id="KW-1185">Reference proteome</keyword>
<dbReference type="eggNOG" id="ENOG5030MSG">
    <property type="taxonomic scope" value="Bacteria"/>
</dbReference>
<sequence length="155" mass="18563">MTRKQRFIAYLKNGWNKVTITYFFSSLILYLIMFFIFRYATKLRWIDALTIVIVTCATINFFILIFRWGFAKGIINRIKEYFAERTIRRKARKSFSSDMTEHQKAQILIKERQKAQQAWIEKEKKSQNTTNNLTFYLLLLLDLVALVAMIPFLIK</sequence>
<evidence type="ECO:0000256" key="1">
    <source>
        <dbReference type="SAM" id="Phobius"/>
    </source>
</evidence>
<feature type="transmembrane region" description="Helical" evidence="1">
    <location>
        <begin position="46"/>
        <end position="70"/>
    </location>
</feature>
<feature type="transmembrane region" description="Helical" evidence="1">
    <location>
        <begin position="20"/>
        <end position="40"/>
    </location>
</feature>
<keyword evidence="1" id="KW-0812">Transmembrane</keyword>
<dbReference type="HOGENOM" id="CLU_1538391_0_0_14"/>
<dbReference type="AlphaFoldDB" id="B3PML1"/>
<dbReference type="KEGG" id="mat:MARTH_orf398"/>
<reference evidence="2 3" key="1">
    <citation type="journal article" date="2008" name="Infect. Immun.">
        <title>Genome of Mycoplasma arthritidis.</title>
        <authorList>
            <person name="Dybvig K."/>
            <person name="Zuhua C."/>
            <person name="Lao P."/>
            <person name="Jordan D.S."/>
            <person name="French C.T."/>
            <person name="Tu A.H."/>
            <person name="Loraine A.E."/>
        </authorList>
    </citation>
    <scope>NUCLEOTIDE SEQUENCE [LARGE SCALE GENOMIC DNA]</scope>
    <source>
        <strain evidence="2 3">158L3-1</strain>
    </source>
</reference>
<keyword evidence="1" id="KW-1133">Transmembrane helix</keyword>
<organism evidence="2 3">
    <name type="scientific">Metamycoplasma arthritidis (strain 158L3-1)</name>
    <name type="common">Mycoplasma arthritidis</name>
    <dbReference type="NCBI Taxonomy" id="243272"/>
    <lineage>
        <taxon>Bacteria</taxon>
        <taxon>Bacillati</taxon>
        <taxon>Mycoplasmatota</taxon>
        <taxon>Mycoplasmoidales</taxon>
        <taxon>Metamycoplasmataceae</taxon>
        <taxon>Metamycoplasma</taxon>
    </lineage>
</organism>
<dbReference type="STRING" id="243272.MARTH_orf398"/>
<dbReference type="Proteomes" id="UP000008812">
    <property type="component" value="Chromosome"/>
</dbReference>
<evidence type="ECO:0000313" key="2">
    <source>
        <dbReference type="EMBL" id="ACF07263.1"/>
    </source>
</evidence>
<accession>B3PML1</accession>
<evidence type="ECO:0000313" key="3">
    <source>
        <dbReference type="Proteomes" id="UP000008812"/>
    </source>
</evidence>
<name>B3PML1_META1</name>
<keyword evidence="1" id="KW-0472">Membrane</keyword>
<feature type="transmembrane region" description="Helical" evidence="1">
    <location>
        <begin position="133"/>
        <end position="154"/>
    </location>
</feature>